<sequence>MTLALFDLDNTLLGGDSDFQWGCYMVEKGIVDEAFYKQKNEVFYRQYEEGKLDIQEFLSFALSPLGENDRAQLEAWRADYVQEKIAPIMLDKGRALLEKHRQMGHTLVIITATNRFVTAPIAEAFGVEHLLATEVEEGLDGQYTGRSTDTPCFKEGKVTRLKAWMAEHGHDLEDSWFYSDSHNDLPLLNLAAHPHAVDPDPTLRDEAEARGWPILTLRD</sequence>
<dbReference type="InterPro" id="IPR036412">
    <property type="entry name" value="HAD-like_sf"/>
</dbReference>
<dbReference type="RefSeq" id="WP_085441602.1">
    <property type="nucleotide sequence ID" value="NZ_LVJN01000018.1"/>
</dbReference>
<keyword evidence="7" id="KW-0460">Magnesium</keyword>
<dbReference type="EC" id="3.1.3.15" evidence="3"/>
<evidence type="ECO:0000256" key="2">
    <source>
        <dbReference type="ARBA" id="ARBA00009184"/>
    </source>
</evidence>
<dbReference type="Proteomes" id="UP000194003">
    <property type="component" value="Unassembled WGS sequence"/>
</dbReference>
<dbReference type="InterPro" id="IPR006385">
    <property type="entry name" value="HAD_hydro_SerB1"/>
</dbReference>
<keyword evidence="12" id="KW-1185">Reference proteome</keyword>
<dbReference type="OrthoDB" id="9782449at2"/>
<dbReference type="GO" id="GO:0046872">
    <property type="term" value="F:metal ion binding"/>
    <property type="evidence" value="ECO:0007669"/>
    <property type="project" value="UniProtKB-KW"/>
</dbReference>
<dbReference type="AlphaFoldDB" id="A0A1Y2K8F8"/>
<proteinExistence type="inferred from homology"/>
<evidence type="ECO:0000256" key="7">
    <source>
        <dbReference type="ARBA" id="ARBA00022842"/>
    </source>
</evidence>
<dbReference type="EMBL" id="LVJN01000018">
    <property type="protein sequence ID" value="OSM04956.1"/>
    <property type="molecule type" value="Genomic_DNA"/>
</dbReference>
<evidence type="ECO:0000256" key="4">
    <source>
        <dbReference type="ARBA" id="ARBA00021697"/>
    </source>
</evidence>
<dbReference type="InterPro" id="IPR050582">
    <property type="entry name" value="HAD-like_SerB"/>
</dbReference>
<evidence type="ECO:0000256" key="3">
    <source>
        <dbReference type="ARBA" id="ARBA00013085"/>
    </source>
</evidence>
<dbReference type="PANTHER" id="PTHR43344">
    <property type="entry name" value="PHOSPHOSERINE PHOSPHATASE"/>
    <property type="match status" value="1"/>
</dbReference>
<dbReference type="PANTHER" id="PTHR43344:SF13">
    <property type="entry name" value="PHOSPHATASE RV3661-RELATED"/>
    <property type="match status" value="1"/>
</dbReference>
<evidence type="ECO:0000313" key="11">
    <source>
        <dbReference type="EMBL" id="OSM04956.1"/>
    </source>
</evidence>
<gene>
    <name evidence="11" type="ORF">MAIT1_03073</name>
</gene>
<keyword evidence="5" id="KW-0479">Metal-binding</keyword>
<dbReference type="Pfam" id="PF12710">
    <property type="entry name" value="HAD"/>
    <property type="match status" value="1"/>
</dbReference>
<reference evidence="11 12" key="1">
    <citation type="journal article" date="2016" name="BMC Genomics">
        <title>Combined genomic and structural analyses of a cultured magnetotactic bacterium reveals its niche adaptation to a dynamic environment.</title>
        <authorList>
            <person name="Araujo A.C."/>
            <person name="Morillo V."/>
            <person name="Cypriano J."/>
            <person name="Teixeira L.C."/>
            <person name="Leao P."/>
            <person name="Lyra S."/>
            <person name="Almeida L.G."/>
            <person name="Bazylinski D.A."/>
            <person name="Vasconcellos A.T."/>
            <person name="Abreu F."/>
            <person name="Lins U."/>
        </authorList>
    </citation>
    <scope>NUCLEOTIDE SEQUENCE [LARGE SCALE GENOMIC DNA]</scope>
    <source>
        <strain evidence="11 12">IT-1</strain>
    </source>
</reference>
<keyword evidence="6 11" id="KW-0378">Hydrolase</keyword>
<organism evidence="11 12">
    <name type="scientific">Magnetofaba australis IT-1</name>
    <dbReference type="NCBI Taxonomy" id="1434232"/>
    <lineage>
        <taxon>Bacteria</taxon>
        <taxon>Pseudomonadati</taxon>
        <taxon>Pseudomonadota</taxon>
        <taxon>Magnetococcia</taxon>
        <taxon>Magnetococcales</taxon>
        <taxon>Magnetococcaceae</taxon>
        <taxon>Magnetofaba</taxon>
    </lineage>
</organism>
<name>A0A1Y2K8F8_9PROT</name>
<comment type="function">
    <text evidence="10">Catalyzes the dephosphorylation of histidinol-phosphate to histidinol, the direct precursor of histidine.</text>
</comment>
<dbReference type="NCBIfam" id="TIGR01488">
    <property type="entry name" value="HAD-SF-IB"/>
    <property type="match status" value="1"/>
</dbReference>
<comment type="similarity">
    <text evidence="2">Belongs to the HAD-like hydrolase superfamily. SerB family.</text>
</comment>
<comment type="caution">
    <text evidence="11">The sequence shown here is derived from an EMBL/GenBank/DDBJ whole genome shotgun (WGS) entry which is preliminary data.</text>
</comment>
<dbReference type="CDD" id="cd02612">
    <property type="entry name" value="HAD_PGPPase"/>
    <property type="match status" value="1"/>
</dbReference>
<evidence type="ECO:0000256" key="1">
    <source>
        <dbReference type="ARBA" id="ARBA00004970"/>
    </source>
</evidence>
<evidence type="ECO:0000313" key="12">
    <source>
        <dbReference type="Proteomes" id="UP000194003"/>
    </source>
</evidence>
<evidence type="ECO:0000256" key="9">
    <source>
        <dbReference type="ARBA" id="ARBA00052092"/>
    </source>
</evidence>
<accession>A0A1Y2K8F8</accession>
<evidence type="ECO:0000256" key="5">
    <source>
        <dbReference type="ARBA" id="ARBA00022723"/>
    </source>
</evidence>
<dbReference type="Gene3D" id="3.40.50.1000">
    <property type="entry name" value="HAD superfamily/HAD-like"/>
    <property type="match status" value="1"/>
</dbReference>
<dbReference type="SUPFAM" id="SSF56784">
    <property type="entry name" value="HAD-like"/>
    <property type="match status" value="1"/>
</dbReference>
<dbReference type="GO" id="GO:0004401">
    <property type="term" value="F:histidinol-phosphatase activity"/>
    <property type="evidence" value="ECO:0007669"/>
    <property type="project" value="UniProtKB-EC"/>
</dbReference>
<dbReference type="STRING" id="1434232.MAIT1_03073"/>
<dbReference type="InterPro" id="IPR023214">
    <property type="entry name" value="HAD_sf"/>
</dbReference>
<comment type="pathway">
    <text evidence="1">Amino-acid biosynthesis; L-histidine biosynthesis; L-histidine from 5-phospho-alpha-D-ribose 1-diphosphate: step 8/9.</text>
</comment>
<dbReference type="NCBIfam" id="TIGR01490">
    <property type="entry name" value="HAD-SF-IB-hyp1"/>
    <property type="match status" value="1"/>
</dbReference>
<comment type="catalytic activity">
    <reaction evidence="9">
        <text>L-histidinol phosphate + H2O = L-histidinol + phosphate</text>
        <dbReference type="Rhea" id="RHEA:14465"/>
        <dbReference type="ChEBI" id="CHEBI:15377"/>
        <dbReference type="ChEBI" id="CHEBI:43474"/>
        <dbReference type="ChEBI" id="CHEBI:57699"/>
        <dbReference type="ChEBI" id="CHEBI:57980"/>
        <dbReference type="EC" id="3.1.3.15"/>
    </reaction>
    <physiologicalReaction direction="left-to-right" evidence="9">
        <dbReference type="Rhea" id="RHEA:14466"/>
    </physiologicalReaction>
</comment>
<evidence type="ECO:0000256" key="10">
    <source>
        <dbReference type="ARBA" id="ARBA00053547"/>
    </source>
</evidence>
<protein>
    <recommendedName>
        <fullName evidence="4">Histidinol-phosphatase</fullName>
        <ecNumber evidence="3">3.1.3.15</ecNumber>
    </recommendedName>
    <alternativeName>
        <fullName evidence="8">Histidinol-phosphate phosphatase</fullName>
    </alternativeName>
</protein>
<evidence type="ECO:0000256" key="6">
    <source>
        <dbReference type="ARBA" id="ARBA00022801"/>
    </source>
</evidence>
<evidence type="ECO:0000256" key="8">
    <source>
        <dbReference type="ARBA" id="ARBA00033209"/>
    </source>
</evidence>
<dbReference type="Gene3D" id="1.20.1440.100">
    <property type="entry name" value="SG protein - dephosphorylation function"/>
    <property type="match status" value="1"/>
</dbReference>
<dbReference type="FunFam" id="3.40.50.1000:FF:000025">
    <property type="entry name" value="HAD hydrolase, family IB"/>
    <property type="match status" value="1"/>
</dbReference>